<feature type="domain" description="HTH luxR-type" evidence="4">
    <location>
        <begin position="145"/>
        <end position="210"/>
    </location>
</feature>
<dbReference type="PROSITE" id="PS50043">
    <property type="entry name" value="HTH_LUXR_2"/>
    <property type="match status" value="1"/>
</dbReference>
<dbReference type="SMART" id="SM00421">
    <property type="entry name" value="HTH_LUXR"/>
    <property type="match status" value="1"/>
</dbReference>
<dbReference type="CDD" id="cd06170">
    <property type="entry name" value="LuxR_C_like"/>
    <property type="match status" value="1"/>
</dbReference>
<dbReference type="PANTHER" id="PTHR43214">
    <property type="entry name" value="TWO-COMPONENT RESPONSE REGULATOR"/>
    <property type="match status" value="1"/>
</dbReference>
<keyword evidence="7" id="KW-1185">Reference proteome</keyword>
<dbReference type="SUPFAM" id="SSF52172">
    <property type="entry name" value="CheY-like"/>
    <property type="match status" value="1"/>
</dbReference>
<evidence type="ECO:0000259" key="5">
    <source>
        <dbReference type="PROSITE" id="PS50110"/>
    </source>
</evidence>
<dbReference type="InterPro" id="IPR000792">
    <property type="entry name" value="Tscrpt_reg_LuxR_C"/>
</dbReference>
<keyword evidence="1 3" id="KW-0597">Phosphoprotein</keyword>
<organism evidence="6 7">
    <name type="scientific">Lacibacter cauensis</name>
    <dbReference type="NCBI Taxonomy" id="510947"/>
    <lineage>
        <taxon>Bacteria</taxon>
        <taxon>Pseudomonadati</taxon>
        <taxon>Bacteroidota</taxon>
        <taxon>Chitinophagia</taxon>
        <taxon>Chitinophagales</taxon>
        <taxon>Chitinophagaceae</taxon>
        <taxon>Lacibacter</taxon>
    </lineage>
</organism>
<dbReference type="Proteomes" id="UP000316167">
    <property type="component" value="Unassembled WGS sequence"/>
</dbReference>
<dbReference type="InterPro" id="IPR036388">
    <property type="entry name" value="WH-like_DNA-bd_sf"/>
</dbReference>
<dbReference type="Gene3D" id="1.10.10.10">
    <property type="entry name" value="Winged helix-like DNA-binding domain superfamily/Winged helix DNA-binding domain"/>
    <property type="match status" value="1"/>
</dbReference>
<dbReference type="InterPro" id="IPR016032">
    <property type="entry name" value="Sig_transdc_resp-reg_C-effctor"/>
</dbReference>
<dbReference type="Gene3D" id="3.40.50.2300">
    <property type="match status" value="1"/>
</dbReference>
<dbReference type="InterPro" id="IPR011006">
    <property type="entry name" value="CheY-like_superfamily"/>
</dbReference>
<name>A0A562SY51_9BACT</name>
<evidence type="ECO:0000256" key="1">
    <source>
        <dbReference type="ARBA" id="ARBA00022553"/>
    </source>
</evidence>
<evidence type="ECO:0000313" key="6">
    <source>
        <dbReference type="EMBL" id="TWI85610.1"/>
    </source>
</evidence>
<feature type="modified residue" description="4-aspartylphosphate" evidence="3">
    <location>
        <position position="57"/>
    </location>
</feature>
<protein>
    <submittedName>
        <fullName evidence="6">LuxR family two component transcriptional regulator</fullName>
    </submittedName>
</protein>
<dbReference type="GO" id="GO:0003677">
    <property type="term" value="F:DNA binding"/>
    <property type="evidence" value="ECO:0007669"/>
    <property type="project" value="UniProtKB-KW"/>
</dbReference>
<dbReference type="OrthoDB" id="9797341at2"/>
<dbReference type="PROSITE" id="PS50110">
    <property type="entry name" value="RESPONSE_REGULATORY"/>
    <property type="match status" value="1"/>
</dbReference>
<dbReference type="InterPro" id="IPR058245">
    <property type="entry name" value="NreC/VraR/RcsB-like_REC"/>
</dbReference>
<sequence length="213" mass="23999">MQKNLTVYLADDHHIVAKGIASLIRTINGVEEIRLFANGKDLYDACTQKLPDVVFLDIDMPVWDGRKTLVALKQHFPQLHCIILSMNNEKAIVDDCIEKGAGGYLNKDCTELELQEAIFSKDAVYFSKEVLINVSGYHRKEKTSGFSLAEPFTERELEILALLCEGLSPKEIAEKIFLSPRTVETHKKNIMHKMDVNSIGKLISIALKNNLIK</sequence>
<evidence type="ECO:0000256" key="2">
    <source>
        <dbReference type="ARBA" id="ARBA00023125"/>
    </source>
</evidence>
<reference evidence="6 7" key="1">
    <citation type="journal article" date="2015" name="Stand. Genomic Sci.">
        <title>Genomic Encyclopedia of Bacterial and Archaeal Type Strains, Phase III: the genomes of soil and plant-associated and newly described type strains.</title>
        <authorList>
            <person name="Whitman W.B."/>
            <person name="Woyke T."/>
            <person name="Klenk H.P."/>
            <person name="Zhou Y."/>
            <person name="Lilburn T.G."/>
            <person name="Beck B.J."/>
            <person name="De Vos P."/>
            <person name="Vandamme P."/>
            <person name="Eisen J.A."/>
            <person name="Garrity G."/>
            <person name="Hugenholtz P."/>
            <person name="Kyrpides N.C."/>
        </authorList>
    </citation>
    <scope>NUCLEOTIDE SEQUENCE [LARGE SCALE GENOMIC DNA]</scope>
    <source>
        <strain evidence="6 7">CGMCC 1.7271</strain>
    </source>
</reference>
<dbReference type="CDD" id="cd17535">
    <property type="entry name" value="REC_NarL-like"/>
    <property type="match status" value="1"/>
</dbReference>
<dbReference type="AlphaFoldDB" id="A0A562SY51"/>
<comment type="caution">
    <text evidence="6">The sequence shown here is derived from an EMBL/GenBank/DDBJ whole genome shotgun (WGS) entry which is preliminary data.</text>
</comment>
<dbReference type="EMBL" id="VLLE01000002">
    <property type="protein sequence ID" value="TWI85610.1"/>
    <property type="molecule type" value="Genomic_DNA"/>
</dbReference>
<feature type="domain" description="Response regulatory" evidence="5">
    <location>
        <begin position="6"/>
        <end position="122"/>
    </location>
</feature>
<dbReference type="PANTHER" id="PTHR43214:SF43">
    <property type="entry name" value="TWO-COMPONENT RESPONSE REGULATOR"/>
    <property type="match status" value="1"/>
</dbReference>
<dbReference type="GO" id="GO:0006355">
    <property type="term" value="P:regulation of DNA-templated transcription"/>
    <property type="evidence" value="ECO:0007669"/>
    <property type="project" value="InterPro"/>
</dbReference>
<dbReference type="SMART" id="SM00448">
    <property type="entry name" value="REC"/>
    <property type="match status" value="1"/>
</dbReference>
<evidence type="ECO:0000313" key="7">
    <source>
        <dbReference type="Proteomes" id="UP000316167"/>
    </source>
</evidence>
<dbReference type="InterPro" id="IPR039420">
    <property type="entry name" value="WalR-like"/>
</dbReference>
<dbReference type="RefSeq" id="WP_144884653.1">
    <property type="nucleotide sequence ID" value="NZ_VLLE01000002.1"/>
</dbReference>
<gene>
    <name evidence="6" type="ORF">IQ13_0773</name>
</gene>
<dbReference type="SUPFAM" id="SSF46894">
    <property type="entry name" value="C-terminal effector domain of the bipartite response regulators"/>
    <property type="match status" value="1"/>
</dbReference>
<accession>A0A562SY51</accession>
<dbReference type="Pfam" id="PF00072">
    <property type="entry name" value="Response_reg"/>
    <property type="match status" value="1"/>
</dbReference>
<dbReference type="Pfam" id="PF00196">
    <property type="entry name" value="GerE"/>
    <property type="match status" value="1"/>
</dbReference>
<dbReference type="GO" id="GO:0000160">
    <property type="term" value="P:phosphorelay signal transduction system"/>
    <property type="evidence" value="ECO:0007669"/>
    <property type="project" value="InterPro"/>
</dbReference>
<proteinExistence type="predicted"/>
<keyword evidence="2" id="KW-0238">DNA-binding</keyword>
<dbReference type="InterPro" id="IPR001789">
    <property type="entry name" value="Sig_transdc_resp-reg_receiver"/>
</dbReference>
<evidence type="ECO:0000256" key="3">
    <source>
        <dbReference type="PROSITE-ProRule" id="PRU00169"/>
    </source>
</evidence>
<evidence type="ECO:0000259" key="4">
    <source>
        <dbReference type="PROSITE" id="PS50043"/>
    </source>
</evidence>
<dbReference type="PRINTS" id="PR00038">
    <property type="entry name" value="HTHLUXR"/>
</dbReference>